<dbReference type="GO" id="GO:0005634">
    <property type="term" value="C:nucleus"/>
    <property type="evidence" value="ECO:0007669"/>
    <property type="project" value="TreeGrafter"/>
</dbReference>
<evidence type="ECO:0000256" key="2">
    <source>
        <dbReference type="ARBA" id="ARBA00018687"/>
    </source>
</evidence>
<evidence type="ECO:0000256" key="3">
    <source>
        <dbReference type="ARBA" id="ARBA00023054"/>
    </source>
</evidence>
<dbReference type="GO" id="GO:0030915">
    <property type="term" value="C:Smc5-Smc6 complex"/>
    <property type="evidence" value="ECO:0007669"/>
    <property type="project" value="TreeGrafter"/>
</dbReference>
<comment type="caution">
    <text evidence="7">The sequence shown here is derived from an EMBL/GenBank/DDBJ whole genome shotgun (WGS) entry which is preliminary data.</text>
</comment>
<feature type="coiled-coil region" evidence="4">
    <location>
        <begin position="842"/>
        <end position="885"/>
    </location>
</feature>
<evidence type="ECO:0000256" key="5">
    <source>
        <dbReference type="SAM" id="MobiDB-lite"/>
    </source>
</evidence>
<dbReference type="InterPro" id="IPR027417">
    <property type="entry name" value="P-loop_NTPase"/>
</dbReference>
<evidence type="ECO:0000313" key="7">
    <source>
        <dbReference type="EMBL" id="KAK5050346.1"/>
    </source>
</evidence>
<feature type="compositionally biased region" description="Polar residues" evidence="5">
    <location>
        <begin position="49"/>
        <end position="64"/>
    </location>
</feature>
<feature type="coiled-coil region" evidence="4">
    <location>
        <begin position="930"/>
        <end position="967"/>
    </location>
</feature>
<evidence type="ECO:0000256" key="1">
    <source>
        <dbReference type="ARBA" id="ARBA00010171"/>
    </source>
</evidence>
<dbReference type="SUPFAM" id="SSF52540">
    <property type="entry name" value="P-loop containing nucleoside triphosphate hydrolases"/>
    <property type="match status" value="1"/>
</dbReference>
<dbReference type="PANTHER" id="PTHR45916">
    <property type="entry name" value="STRUCTURAL MAINTENANCE OF CHROMOSOMES PROTEIN 5"/>
    <property type="match status" value="1"/>
</dbReference>
<evidence type="ECO:0000259" key="6">
    <source>
        <dbReference type="PROSITE" id="PS51677"/>
    </source>
</evidence>
<feature type="domain" description="NodB homology" evidence="6">
    <location>
        <begin position="1092"/>
        <end position="1189"/>
    </location>
</feature>
<dbReference type="PROSITE" id="PS51677">
    <property type="entry name" value="NODB"/>
    <property type="match status" value="1"/>
</dbReference>
<dbReference type="InterPro" id="IPR003395">
    <property type="entry name" value="RecF/RecN/SMC_N"/>
</dbReference>
<feature type="compositionally biased region" description="Polar residues" evidence="5">
    <location>
        <begin position="22"/>
        <end position="31"/>
    </location>
</feature>
<feature type="coiled-coil region" evidence="4">
    <location>
        <begin position="694"/>
        <end position="780"/>
    </location>
</feature>
<dbReference type="Proteomes" id="UP001358417">
    <property type="component" value="Unassembled WGS sequence"/>
</dbReference>
<keyword evidence="3 4" id="KW-0175">Coiled coil</keyword>
<dbReference type="GO" id="GO:0005975">
    <property type="term" value="P:carbohydrate metabolic process"/>
    <property type="evidence" value="ECO:0007669"/>
    <property type="project" value="InterPro"/>
</dbReference>
<evidence type="ECO:0000256" key="4">
    <source>
        <dbReference type="SAM" id="Coils"/>
    </source>
</evidence>
<dbReference type="GO" id="GO:0003697">
    <property type="term" value="F:single-stranded DNA binding"/>
    <property type="evidence" value="ECO:0007669"/>
    <property type="project" value="TreeGrafter"/>
</dbReference>
<feature type="coiled-coil region" evidence="4">
    <location>
        <begin position="438"/>
        <end position="500"/>
    </location>
</feature>
<dbReference type="PANTHER" id="PTHR45916:SF1">
    <property type="entry name" value="STRUCTURAL MAINTENANCE OF CHROMOSOMES PROTEIN 5"/>
    <property type="match status" value="1"/>
</dbReference>
<dbReference type="InterPro" id="IPR002509">
    <property type="entry name" value="NODB_dom"/>
</dbReference>
<evidence type="ECO:0000313" key="8">
    <source>
        <dbReference type="Proteomes" id="UP001358417"/>
    </source>
</evidence>
<dbReference type="RefSeq" id="XP_064704932.1">
    <property type="nucleotide sequence ID" value="XM_064847211.1"/>
</dbReference>
<protein>
    <recommendedName>
        <fullName evidence="2">Structural maintenance of chromosomes protein 5</fullName>
    </recommendedName>
</protein>
<comment type="similarity">
    <text evidence="1">Belongs to the SMC family. SMC5 subfamily.</text>
</comment>
<proteinExistence type="inferred from homology"/>
<keyword evidence="8" id="KW-1185">Reference proteome</keyword>
<dbReference type="GeneID" id="89971810"/>
<dbReference type="Gene3D" id="3.40.50.300">
    <property type="entry name" value="P-loop containing nucleotide triphosphate hydrolases"/>
    <property type="match status" value="2"/>
</dbReference>
<reference evidence="7 8" key="1">
    <citation type="submission" date="2023-08" db="EMBL/GenBank/DDBJ databases">
        <title>Black Yeasts Isolated from many extreme environments.</title>
        <authorList>
            <person name="Coleine C."/>
            <person name="Stajich J.E."/>
            <person name="Selbmann L."/>
        </authorList>
    </citation>
    <scope>NUCLEOTIDE SEQUENCE [LARGE SCALE GENOMIC DNA]</scope>
    <source>
        <strain evidence="7 8">CCFEE 5792</strain>
    </source>
</reference>
<accession>A0AAV9N9D7</accession>
<name>A0AAV9N9D7_9EURO</name>
<dbReference type="EMBL" id="JAVRRD010000017">
    <property type="protein sequence ID" value="KAK5050346.1"/>
    <property type="molecule type" value="Genomic_DNA"/>
</dbReference>
<organism evidence="7 8">
    <name type="scientific">Exophiala bonariae</name>
    <dbReference type="NCBI Taxonomy" id="1690606"/>
    <lineage>
        <taxon>Eukaryota</taxon>
        <taxon>Fungi</taxon>
        <taxon>Dikarya</taxon>
        <taxon>Ascomycota</taxon>
        <taxon>Pezizomycotina</taxon>
        <taxon>Eurotiomycetes</taxon>
        <taxon>Chaetothyriomycetidae</taxon>
        <taxon>Chaetothyriales</taxon>
        <taxon>Herpotrichiellaceae</taxon>
        <taxon>Exophiala</taxon>
    </lineage>
</organism>
<gene>
    <name evidence="7" type="ORF">LTR84_003627</name>
</gene>
<dbReference type="GO" id="GO:0000724">
    <property type="term" value="P:double-strand break repair via homologous recombination"/>
    <property type="evidence" value="ECO:0007669"/>
    <property type="project" value="TreeGrafter"/>
</dbReference>
<feature type="region of interest" description="Disordered" evidence="5">
    <location>
        <begin position="1"/>
        <end position="64"/>
    </location>
</feature>
<dbReference type="Pfam" id="PF02463">
    <property type="entry name" value="SMC_N"/>
    <property type="match status" value="1"/>
</dbReference>
<sequence length="1189" mass="133014">MASTTGRRSRAVDSDDDDESRPNTPSSTAPNDSKRIRRPIVLNPDEDSNGSYAGSTSVGPSQARLSTSMVQSSVRAGAKYQPGAIVRVKLTNFVTYTSAEFFPGPNLNMVIGPNGTGKSTLVCAICLGLGWPPSYLGRAKDPSEFVKHGCREATIEIELYGPPKQRRNPIVVRTIKRDGNKSVFLLNDKPSNAKSVQAMANSFSIQIDNLCQFLPQDKVVEFAQMSPIELLASTQRAVAGPEMTRMHEDLKKLRASQIQFMNENKGDRDQLTNLQNRQEMQRTEVERMRERALVQKTLAWLELCRPVAKYADAKSRAREAKALIAPLDRELALLKNASAPTLKKLEAKQRYEAQAKQVKTLRAKAVADSERRCDDLTKAVEAKQDKIKECDDKVEAEKNSVADIKKDIKTNELKLSQLKTRKNQSPEDFDVRGISEAIQTARAKRTDLDDQKQDLTTRAEGIVAQGKERKLKLQSLVKNVESLETQSGQQENKLNALSRDTFQAWKWIQENRDDFTATVYGPPILECSLKDPRMADAVESLLQENDIKIITAQNREDFLKLQQKLLNEKRLHDVSLRTCSATDLSQYQAPLSATDMANLGLDSWAIDHLTGPPTVLAMLCSEKNLHRSAIASRELTQQQHDDVANTTVMSYVASRKVYQFIRRAEYGSAGSMARVRDVRPAQRWTDQPVDQGRKAALQREIAEKKGELNIIKSELDGLKEQTRETQAEREKIETEINELVSQRDAKQNARKVWLGLDEKIQSTQAKLADLQEQFEGFRGRVMAIRAEKDQLMLEKAEIIVEFAAATKSLKETMASLLLAEVLCIEASSDVTGLRSQNEHIVRTIQEKEVELAEARRVSAQERKIAEQILAEVYRVKAEAERLEEEEAEPGLVKIMEQVGGVLKTEENLEAEIDSQNAQLALTEGGSAGIIKEFENRAKHIENLTVKLQESEKQHEDLTNGIKEIRDRWEPTLEGYVDKISAAFSDSFDRIGCAGQVAVFKASSDDPADCTEENGGMDNGLDFTNWAIHISVKFREQEPLSLLDSHRQSGGERAVSTIFYLMALQSLSRAPFRVVDEINQGMDPRNERMVHGRMVDIAADDGGSQYFLITPKLLNGLKYRRGMTVLCIVSGENMPAARQQDDNGHWVSGPKIDFRAFAKRARELGLGNHVEHGRLIAGTATSLRSEIDAF</sequence>
<feature type="coiled-coil region" evidence="4">
    <location>
        <begin position="344"/>
        <end position="400"/>
    </location>
</feature>
<dbReference type="AlphaFoldDB" id="A0AAV9N9D7"/>
<dbReference type="GO" id="GO:0016810">
    <property type="term" value="F:hydrolase activity, acting on carbon-nitrogen (but not peptide) bonds"/>
    <property type="evidence" value="ECO:0007669"/>
    <property type="project" value="InterPro"/>
</dbReference>